<dbReference type="PANTHER" id="PTHR30365">
    <property type="entry name" value="CYTOCHROME D UBIQUINOL OXIDASE"/>
    <property type="match status" value="1"/>
</dbReference>
<evidence type="ECO:0000256" key="10">
    <source>
        <dbReference type="ARBA" id="ARBA00023004"/>
    </source>
</evidence>
<protein>
    <submittedName>
        <fullName evidence="13">Uncharacterized protein</fullName>
    </submittedName>
</protein>
<feature type="transmembrane region" description="Helical" evidence="12">
    <location>
        <begin position="12"/>
        <end position="39"/>
    </location>
</feature>
<keyword evidence="9 12" id="KW-1133">Transmembrane helix</keyword>
<evidence type="ECO:0000256" key="12">
    <source>
        <dbReference type="SAM" id="Phobius"/>
    </source>
</evidence>
<feature type="transmembrane region" description="Helical" evidence="12">
    <location>
        <begin position="60"/>
        <end position="81"/>
    </location>
</feature>
<keyword evidence="3" id="KW-0813">Transport</keyword>
<keyword evidence="5" id="KW-0349">Heme</keyword>
<evidence type="ECO:0000256" key="6">
    <source>
        <dbReference type="ARBA" id="ARBA00022692"/>
    </source>
</evidence>
<organism evidence="13 14">
    <name type="scientific">Barrientosiimonas endolithica</name>
    <dbReference type="NCBI Taxonomy" id="1535208"/>
    <lineage>
        <taxon>Bacteria</taxon>
        <taxon>Bacillati</taxon>
        <taxon>Actinomycetota</taxon>
        <taxon>Actinomycetes</taxon>
        <taxon>Micrococcales</taxon>
        <taxon>Dermacoccaceae</taxon>
        <taxon>Barrientosiimonas</taxon>
    </lineage>
</organism>
<keyword evidence="8" id="KW-0249">Electron transport</keyword>
<dbReference type="Proteomes" id="UP001321421">
    <property type="component" value="Chromosome"/>
</dbReference>
<evidence type="ECO:0000256" key="5">
    <source>
        <dbReference type="ARBA" id="ARBA00022617"/>
    </source>
</evidence>
<gene>
    <name evidence="13" type="ORF">GCM10025872_13510</name>
</gene>
<keyword evidence="10" id="KW-0408">Iron</keyword>
<dbReference type="PANTHER" id="PTHR30365:SF14">
    <property type="entry name" value="CYTOCHROME BD MENAQUINOL OXIDASE SUBUNIT I-RELATED"/>
    <property type="match status" value="1"/>
</dbReference>
<evidence type="ECO:0000313" key="14">
    <source>
        <dbReference type="Proteomes" id="UP001321421"/>
    </source>
</evidence>
<proteinExistence type="inferred from homology"/>
<keyword evidence="7" id="KW-0479">Metal-binding</keyword>
<accession>A0ABM8H9U4</accession>
<comment type="subcellular location">
    <subcellularLocation>
        <location evidence="1">Cell membrane</location>
        <topology evidence="1">Multi-pass membrane protein</topology>
    </subcellularLocation>
</comment>
<evidence type="ECO:0000256" key="9">
    <source>
        <dbReference type="ARBA" id="ARBA00022989"/>
    </source>
</evidence>
<sequence length="102" mass="11607">MPDPTVLDLSRWQFAVTIAFHMTFPAITVGLSIFLAVVYALHLRTRKPVYLQIFRFWKRIFALGFALGVVSGTVITFEFGLNWGSSRTRPAPSSARSSAWRW</sequence>
<evidence type="ECO:0000256" key="2">
    <source>
        <dbReference type="ARBA" id="ARBA00009819"/>
    </source>
</evidence>
<evidence type="ECO:0000313" key="13">
    <source>
        <dbReference type="EMBL" id="BDZ57694.1"/>
    </source>
</evidence>
<evidence type="ECO:0000256" key="1">
    <source>
        <dbReference type="ARBA" id="ARBA00004651"/>
    </source>
</evidence>
<evidence type="ECO:0000256" key="4">
    <source>
        <dbReference type="ARBA" id="ARBA00022475"/>
    </source>
</evidence>
<evidence type="ECO:0000256" key="7">
    <source>
        <dbReference type="ARBA" id="ARBA00022723"/>
    </source>
</evidence>
<evidence type="ECO:0000256" key="8">
    <source>
        <dbReference type="ARBA" id="ARBA00022982"/>
    </source>
</evidence>
<dbReference type="EMBL" id="AP027735">
    <property type="protein sequence ID" value="BDZ57694.1"/>
    <property type="molecule type" value="Genomic_DNA"/>
</dbReference>
<name>A0ABM8H9U4_9MICO</name>
<keyword evidence="6 12" id="KW-0812">Transmembrane</keyword>
<evidence type="ECO:0000256" key="11">
    <source>
        <dbReference type="ARBA" id="ARBA00023136"/>
    </source>
</evidence>
<keyword evidence="11 12" id="KW-0472">Membrane</keyword>
<evidence type="ECO:0000256" key="3">
    <source>
        <dbReference type="ARBA" id="ARBA00022448"/>
    </source>
</evidence>
<dbReference type="InterPro" id="IPR002585">
    <property type="entry name" value="Cyt-d_ubiquinol_oxidase_su_1"/>
</dbReference>
<keyword evidence="4" id="KW-1003">Cell membrane</keyword>
<reference evidence="14" key="1">
    <citation type="journal article" date="2019" name="Int. J. Syst. Evol. Microbiol.">
        <title>The Global Catalogue of Microorganisms (GCM) 10K type strain sequencing project: providing services to taxonomists for standard genome sequencing and annotation.</title>
        <authorList>
            <consortium name="The Broad Institute Genomics Platform"/>
            <consortium name="The Broad Institute Genome Sequencing Center for Infectious Disease"/>
            <person name="Wu L."/>
            <person name="Ma J."/>
        </authorList>
    </citation>
    <scope>NUCLEOTIDE SEQUENCE [LARGE SCALE GENOMIC DNA]</scope>
    <source>
        <strain evidence="14">NBRC 110608</strain>
    </source>
</reference>
<dbReference type="Pfam" id="PF01654">
    <property type="entry name" value="Cyt_bd_oxida_I"/>
    <property type="match status" value="1"/>
</dbReference>
<keyword evidence="14" id="KW-1185">Reference proteome</keyword>
<comment type="similarity">
    <text evidence="2">Belongs to the cytochrome ubiquinol oxidase subunit 1 family.</text>
</comment>